<feature type="region of interest" description="Disordered" evidence="4">
    <location>
        <begin position="36"/>
        <end position="102"/>
    </location>
</feature>
<evidence type="ECO:0000256" key="2">
    <source>
        <dbReference type="ARBA" id="ARBA00022640"/>
    </source>
</evidence>
<dbReference type="GO" id="GO:0009536">
    <property type="term" value="C:plastid"/>
    <property type="evidence" value="ECO:0007669"/>
    <property type="project" value="UniProtKB-SubCell"/>
</dbReference>
<proteinExistence type="predicted"/>
<feature type="compositionally biased region" description="Basic and acidic residues" evidence="4">
    <location>
        <begin position="81"/>
        <end position="102"/>
    </location>
</feature>
<evidence type="ECO:0000313" key="6">
    <source>
        <dbReference type="EMBL" id="MBA4647803.1"/>
    </source>
</evidence>
<dbReference type="PANTHER" id="PTHR31906">
    <property type="entry name" value="PLASTID-LIPID-ASSOCIATED PROTEIN 4, CHLOROPLASTIC-RELATED"/>
    <property type="match status" value="1"/>
</dbReference>
<evidence type="ECO:0000256" key="4">
    <source>
        <dbReference type="SAM" id="MobiDB-lite"/>
    </source>
</evidence>
<dbReference type="EMBL" id="GISG01152626">
    <property type="protein sequence ID" value="MBA4647803.1"/>
    <property type="molecule type" value="Transcribed_RNA"/>
</dbReference>
<keyword evidence="6" id="KW-0560">Oxidoreductase</keyword>
<keyword evidence="2" id="KW-0934">Plastid</keyword>
<sequence length="330" mass="35928">MSLHHTPASLLLQKTPIIHHPRPSLPLSLSSLRHSSRTFASSSSNGGGSKRQTTPSIPDEWGEPMSVPEPDLTRFAGPDSPIRDVEDEWGRDAGDGAPATRRDNSDLKRALVDTVYGTDFGFRASAEVRAEASELVTKLEAVNPNPNATEVPNLLDGNWVLVYTAYSELLPLLAVGATPLLKVEKITQAIDTSNQTVENSSTLSSPFATFLFSASASFEVRSPSRIQVQFKEATFEPPEIKSRFDLPESVEVFGQKITLSPVQQLLNPVQEAAASISRALYGLPPLKLPIPGERTQSWLLISYLDEDLRISRGDGGLFVLIKEGSSLLEQ</sequence>
<dbReference type="AlphaFoldDB" id="A0A7C9DSN0"/>
<evidence type="ECO:0000259" key="5">
    <source>
        <dbReference type="Pfam" id="PF04755"/>
    </source>
</evidence>
<evidence type="ECO:0000256" key="1">
    <source>
        <dbReference type="ARBA" id="ARBA00004474"/>
    </source>
</evidence>
<reference evidence="6" key="1">
    <citation type="journal article" date="2013" name="J. Plant Res.">
        <title>Effect of fungi and light on seed germination of three Opuntia species from semiarid lands of central Mexico.</title>
        <authorList>
            <person name="Delgado-Sanchez P."/>
            <person name="Jimenez-Bremont J.F."/>
            <person name="Guerrero-Gonzalez Mde L."/>
            <person name="Flores J."/>
        </authorList>
    </citation>
    <scope>NUCLEOTIDE SEQUENCE</scope>
    <source>
        <tissue evidence="6">Cladode</tissue>
    </source>
</reference>
<name>A0A7C9DSN0_OPUST</name>
<dbReference type="InterPro" id="IPR006843">
    <property type="entry name" value="PAP/fibrillin_dom"/>
</dbReference>
<reference evidence="6" key="2">
    <citation type="submission" date="2020-07" db="EMBL/GenBank/DDBJ databases">
        <authorList>
            <person name="Vera ALvarez R."/>
            <person name="Arias-Moreno D.M."/>
            <person name="Jimenez-Jacinto V."/>
            <person name="Jimenez-Bremont J.F."/>
            <person name="Swaminathan K."/>
            <person name="Moose S.P."/>
            <person name="Guerrero-Gonzalez M.L."/>
            <person name="Marino-Ramirez L."/>
            <person name="Landsman D."/>
            <person name="Rodriguez-Kessler M."/>
            <person name="Delgado-Sanchez P."/>
        </authorList>
    </citation>
    <scope>NUCLEOTIDE SEQUENCE</scope>
    <source>
        <tissue evidence="6">Cladode</tissue>
    </source>
</reference>
<keyword evidence="3" id="KW-0809">Transit peptide</keyword>
<accession>A0A7C9DSN0</accession>
<protein>
    <submittedName>
        <fullName evidence="6">2-alkenal reductase (NAD(P)(+))</fullName>
        <ecNumber evidence="6">1.3.1.74</ecNumber>
    </submittedName>
</protein>
<dbReference type="InterPro" id="IPR039633">
    <property type="entry name" value="PAP"/>
</dbReference>
<feature type="domain" description="Plastid lipid-associated protein/fibrillin conserved" evidence="5">
    <location>
        <begin position="106"/>
        <end position="320"/>
    </location>
</feature>
<comment type="subcellular location">
    <subcellularLocation>
        <location evidence="1">Plastid</location>
    </subcellularLocation>
</comment>
<dbReference type="EMBL" id="GISG01152625">
    <property type="protein sequence ID" value="MBA4647802.1"/>
    <property type="molecule type" value="Transcribed_RNA"/>
</dbReference>
<organism evidence="6">
    <name type="scientific">Opuntia streptacantha</name>
    <name type="common">Prickly pear cactus</name>
    <name type="synonym">Opuntia cardona</name>
    <dbReference type="NCBI Taxonomy" id="393608"/>
    <lineage>
        <taxon>Eukaryota</taxon>
        <taxon>Viridiplantae</taxon>
        <taxon>Streptophyta</taxon>
        <taxon>Embryophyta</taxon>
        <taxon>Tracheophyta</taxon>
        <taxon>Spermatophyta</taxon>
        <taxon>Magnoliopsida</taxon>
        <taxon>eudicotyledons</taxon>
        <taxon>Gunneridae</taxon>
        <taxon>Pentapetalae</taxon>
        <taxon>Caryophyllales</taxon>
        <taxon>Cactineae</taxon>
        <taxon>Cactaceae</taxon>
        <taxon>Opuntioideae</taxon>
        <taxon>Opuntia</taxon>
    </lineage>
</organism>
<dbReference type="EC" id="1.3.1.74" evidence="6"/>
<dbReference type="Pfam" id="PF04755">
    <property type="entry name" value="PAP_fibrillin"/>
    <property type="match status" value="1"/>
</dbReference>
<dbReference type="GO" id="GO:0032440">
    <property type="term" value="F:2-alkenal reductase [NAD(P)H] activity"/>
    <property type="evidence" value="ECO:0007669"/>
    <property type="project" value="UniProtKB-EC"/>
</dbReference>
<evidence type="ECO:0000256" key="3">
    <source>
        <dbReference type="ARBA" id="ARBA00022946"/>
    </source>
</evidence>